<dbReference type="GO" id="GO:0000139">
    <property type="term" value="C:Golgi membrane"/>
    <property type="evidence" value="ECO:0007669"/>
    <property type="project" value="UniProtKB-SubCell"/>
</dbReference>
<accession>C4YLU4</accession>
<keyword evidence="13" id="KW-1185">Reference proteome</keyword>
<gene>
    <name evidence="12" type="ORF">CAWG_01813</name>
</gene>
<evidence type="ECO:0000256" key="4">
    <source>
        <dbReference type="ARBA" id="ARBA00022676"/>
    </source>
</evidence>
<dbReference type="UniPathway" id="UPA00378"/>
<dbReference type="GO" id="GO:0006493">
    <property type="term" value="P:protein O-linked glycosylation"/>
    <property type="evidence" value="ECO:0007669"/>
    <property type="project" value="TreeGrafter"/>
</dbReference>
<evidence type="ECO:0000256" key="8">
    <source>
        <dbReference type="ARBA" id="ARBA00022989"/>
    </source>
</evidence>
<dbReference type="AlphaFoldDB" id="C4YLU4"/>
<keyword evidence="11" id="KW-0325">Glycoprotein</keyword>
<comment type="subcellular location">
    <subcellularLocation>
        <location evidence="1">Golgi apparatus membrane</location>
        <topology evidence="1">Single-pass type II membrane protein</topology>
    </subcellularLocation>
</comment>
<dbReference type="VEuPathDB" id="FungiDB:CAWG_01813"/>
<dbReference type="OrthoDB" id="430354at2759"/>
<organism evidence="12 13">
    <name type="scientific">Candida albicans (strain WO-1)</name>
    <name type="common">Yeast</name>
    <dbReference type="NCBI Taxonomy" id="294748"/>
    <lineage>
        <taxon>Eukaryota</taxon>
        <taxon>Fungi</taxon>
        <taxon>Dikarya</taxon>
        <taxon>Ascomycota</taxon>
        <taxon>Saccharomycotina</taxon>
        <taxon>Pichiomycetes</taxon>
        <taxon>Debaryomycetaceae</taxon>
        <taxon>Candida/Lodderomyces clade</taxon>
        <taxon>Candida</taxon>
    </lineage>
</organism>
<protein>
    <submittedName>
        <fullName evidence="12">Uncharacterized protein</fullName>
    </submittedName>
</protein>
<keyword evidence="6" id="KW-0812">Transmembrane</keyword>
<evidence type="ECO:0000256" key="1">
    <source>
        <dbReference type="ARBA" id="ARBA00004323"/>
    </source>
</evidence>
<dbReference type="PANTHER" id="PTHR31392:SF1">
    <property type="entry name" value="ALPHA-1,3-MANNOSYLTRANSFERASE MNN1-RELATED"/>
    <property type="match status" value="1"/>
</dbReference>
<sequence>MKFHLKRYVIVTSILLSFFLLFRRQFLPLTQRQPNPINNEPVSFDLIKQRNKFENPIYAKWKLSSSSPLETDLTTRCNDYFQQLLTQENFQINYHDSGYKTGPFVYKRKKWLKERIRSLRKQYKFDKNKDKYDFDQIAKQEFSIVSKNQSIHELNIYQHFSHTRIFGKCFATNNNNNNGVINMENSQSNQLCKSFVQILYPWMSGNLPIFERNKERSPPQLDDSTDCIIEQIYKNSKGKGIIIPLMTQDKSNNQIQNIGRLIKVLRGLNNTLPIEITFMELITPEAKQQLYDIATSDSQMYPTKQDIAFVDLSPTTTNQVKGSISDSSIITLSSIFTSFEEFIILNQHIIPLIELTKFFNNERYKLHGTYFFKSPSKLKYRTTKFNIGFHEIASFIKNQLIPNKFDKHYFNLYQKGSENGDEVTIDRFFNYQFNNLIDSSLIIFNKSKTLSGLLISGNFEFLYHDDLFNIRINNTPTKTKMDYLWLGQYISGINEQIIFNFNYAIMAGILTPSQNLPKDSIECLEICSSSWGQLSDIDDISLLYITSHQLQNWLNHQKFFESLLKDKYEFKFNELVDNFLITNTNTNTNGNTNDKDSTKLTMGRIDSSIFEKIKTQPLKIETIIRPPTLIEPINVLGYNEPDQAWVHQDDFDRIGQNGQGGGQGHPFYCVYSSIGDPLKEGIRGLSINVEQSLQKKYKKLIEIWLQD</sequence>
<keyword evidence="8" id="KW-1133">Transmembrane helix</keyword>
<evidence type="ECO:0000256" key="6">
    <source>
        <dbReference type="ARBA" id="ARBA00022692"/>
    </source>
</evidence>
<reference evidence="12 13" key="1">
    <citation type="journal article" date="2009" name="Nature">
        <title>Evolution of pathogenicity and sexual reproduction in eight Candida genomes.</title>
        <authorList>
            <person name="Butler G."/>
            <person name="Rasmussen M.D."/>
            <person name="Lin M.F."/>
            <person name="Santos M.A."/>
            <person name="Sakthikumar S."/>
            <person name="Munro C.A."/>
            <person name="Rheinbay E."/>
            <person name="Grabherr M."/>
            <person name="Forche A."/>
            <person name="Reedy J.L."/>
            <person name="Agrafioti I."/>
            <person name="Arnaud M.B."/>
            <person name="Bates S."/>
            <person name="Brown A.J."/>
            <person name="Brunke S."/>
            <person name="Costanzo M.C."/>
            <person name="Fitzpatrick D.A."/>
            <person name="de Groot P.W."/>
            <person name="Harris D."/>
            <person name="Hoyer L.L."/>
            <person name="Hube B."/>
            <person name="Klis F.M."/>
            <person name="Kodira C."/>
            <person name="Lennard N."/>
            <person name="Logue M.E."/>
            <person name="Martin R."/>
            <person name="Neiman A.M."/>
            <person name="Nikolaou E."/>
            <person name="Quail M.A."/>
            <person name="Quinn J."/>
            <person name="Santos M.C."/>
            <person name="Schmitzberger F.F."/>
            <person name="Sherlock G."/>
            <person name="Shah P."/>
            <person name="Silverstein K.A."/>
            <person name="Skrzypek M.S."/>
            <person name="Soll D."/>
            <person name="Staggs R."/>
            <person name="Stansfield I."/>
            <person name="Stumpf M.P."/>
            <person name="Sudbery P.E."/>
            <person name="Srikantha T."/>
            <person name="Zeng Q."/>
            <person name="Berman J."/>
            <person name="Berriman M."/>
            <person name="Heitman J."/>
            <person name="Gow N.A."/>
            <person name="Lorenz M.C."/>
            <person name="Birren B.W."/>
            <person name="Kellis M."/>
            <person name="Cuomo C.A."/>
        </authorList>
    </citation>
    <scope>NUCLEOTIDE SEQUENCE [LARGE SCALE GENOMIC DNA]</scope>
    <source>
        <strain evidence="12 13">WO-1</strain>
    </source>
</reference>
<dbReference type="InterPro" id="IPR022751">
    <property type="entry name" value="Alpha_mannosyltransferase"/>
</dbReference>
<evidence type="ECO:0000256" key="9">
    <source>
        <dbReference type="ARBA" id="ARBA00023034"/>
    </source>
</evidence>
<evidence type="ECO:0000256" key="11">
    <source>
        <dbReference type="ARBA" id="ARBA00023180"/>
    </source>
</evidence>
<dbReference type="EMBL" id="CM000309">
    <property type="protein sequence ID" value="EEQ43575.1"/>
    <property type="molecule type" value="Genomic_DNA"/>
</dbReference>
<dbReference type="PaxDb" id="5476-C4YLU4"/>
<evidence type="ECO:0000256" key="10">
    <source>
        <dbReference type="ARBA" id="ARBA00023136"/>
    </source>
</evidence>
<evidence type="ECO:0000313" key="12">
    <source>
        <dbReference type="EMBL" id="EEQ43575.1"/>
    </source>
</evidence>
<comment type="similarity">
    <text evidence="3">Belongs to the MNN1/MNT family.</text>
</comment>
<dbReference type="Pfam" id="PF11051">
    <property type="entry name" value="Mannosyl_trans3"/>
    <property type="match status" value="1"/>
</dbReference>
<dbReference type="GO" id="GO:0000033">
    <property type="term" value="F:alpha-1,3-mannosyltransferase activity"/>
    <property type="evidence" value="ECO:0007669"/>
    <property type="project" value="TreeGrafter"/>
</dbReference>
<evidence type="ECO:0000256" key="5">
    <source>
        <dbReference type="ARBA" id="ARBA00022679"/>
    </source>
</evidence>
<evidence type="ECO:0000256" key="7">
    <source>
        <dbReference type="ARBA" id="ARBA00022968"/>
    </source>
</evidence>
<keyword evidence="10" id="KW-0472">Membrane</keyword>
<dbReference type="Proteomes" id="UP000001429">
    <property type="component" value="Chromosome R"/>
</dbReference>
<dbReference type="HOGENOM" id="CLU_028276_0_0_1"/>
<keyword evidence="5" id="KW-0808">Transferase</keyword>
<comment type="pathway">
    <text evidence="2">Protein modification; protein glycosylation.</text>
</comment>
<evidence type="ECO:0000256" key="3">
    <source>
        <dbReference type="ARBA" id="ARBA00009105"/>
    </source>
</evidence>
<dbReference type="OMA" id="DYWCAYD"/>
<keyword evidence="4" id="KW-0328">Glycosyltransferase</keyword>
<dbReference type="PANTHER" id="PTHR31392">
    <property type="entry name" value="ALPHA-1,3-MANNOSYLTRANSFERASE MNN1-RELATED"/>
    <property type="match status" value="1"/>
</dbReference>
<keyword evidence="9" id="KW-0333">Golgi apparatus</keyword>
<evidence type="ECO:0000256" key="2">
    <source>
        <dbReference type="ARBA" id="ARBA00004922"/>
    </source>
</evidence>
<name>C4YLU4_CANAW</name>
<keyword evidence="7" id="KW-0735">Signal-anchor</keyword>
<proteinExistence type="inferred from homology"/>
<evidence type="ECO:0000313" key="13">
    <source>
        <dbReference type="Proteomes" id="UP000001429"/>
    </source>
</evidence>